<sequence length="31" mass="3666">MSVQLHSRMLVYNSIYRLMEKSLRGQLLVSI</sequence>
<dbReference type="EMBL" id="JABFAE010000002">
    <property type="protein sequence ID" value="MBA0823421.1"/>
    <property type="molecule type" value="Genomic_DNA"/>
</dbReference>
<gene>
    <name evidence="1" type="ORF">Goarm_020154</name>
</gene>
<reference evidence="1 2" key="1">
    <citation type="journal article" date="2019" name="Genome Biol. Evol.">
        <title>Insights into the evolution of the New World diploid cottons (Gossypium, subgenus Houzingenia) based on genome sequencing.</title>
        <authorList>
            <person name="Grover C.E."/>
            <person name="Arick M.A. 2nd"/>
            <person name="Thrash A."/>
            <person name="Conover J.L."/>
            <person name="Sanders W.S."/>
            <person name="Peterson D.G."/>
            <person name="Frelichowski J.E."/>
            <person name="Scheffler J.A."/>
            <person name="Scheffler B.E."/>
            <person name="Wendel J.F."/>
        </authorList>
    </citation>
    <scope>NUCLEOTIDE SEQUENCE [LARGE SCALE GENOMIC DNA]</scope>
    <source>
        <strain evidence="1">6</strain>
        <tissue evidence="1">Leaf</tissue>
    </source>
</reference>
<accession>A0A7J9IMV2</accession>
<protein>
    <submittedName>
        <fullName evidence="1">Uncharacterized protein</fullName>
    </submittedName>
</protein>
<keyword evidence="2" id="KW-1185">Reference proteome</keyword>
<dbReference type="Proteomes" id="UP000593575">
    <property type="component" value="Unassembled WGS sequence"/>
</dbReference>
<feature type="non-terminal residue" evidence="1">
    <location>
        <position position="31"/>
    </location>
</feature>
<proteinExistence type="predicted"/>
<dbReference type="AlphaFoldDB" id="A0A7J9IMV2"/>
<evidence type="ECO:0000313" key="2">
    <source>
        <dbReference type="Proteomes" id="UP000593575"/>
    </source>
</evidence>
<organism evidence="1 2">
    <name type="scientific">Gossypium armourianum</name>
    <dbReference type="NCBI Taxonomy" id="34283"/>
    <lineage>
        <taxon>Eukaryota</taxon>
        <taxon>Viridiplantae</taxon>
        <taxon>Streptophyta</taxon>
        <taxon>Embryophyta</taxon>
        <taxon>Tracheophyta</taxon>
        <taxon>Spermatophyta</taxon>
        <taxon>Magnoliopsida</taxon>
        <taxon>eudicotyledons</taxon>
        <taxon>Gunneridae</taxon>
        <taxon>Pentapetalae</taxon>
        <taxon>rosids</taxon>
        <taxon>malvids</taxon>
        <taxon>Malvales</taxon>
        <taxon>Malvaceae</taxon>
        <taxon>Malvoideae</taxon>
        <taxon>Gossypium</taxon>
    </lineage>
</organism>
<comment type="caution">
    <text evidence="1">The sequence shown here is derived from an EMBL/GenBank/DDBJ whole genome shotgun (WGS) entry which is preliminary data.</text>
</comment>
<name>A0A7J9IMV2_9ROSI</name>
<evidence type="ECO:0000313" key="1">
    <source>
        <dbReference type="EMBL" id="MBA0823421.1"/>
    </source>
</evidence>